<sequence>MSAARKRPATRDRRITRAMLGGVGGAVAGGLITVIFSVLAQQHPTSFNRGLALGGAVALPVSLLVMVLAGYREMDEYGRRLHQQAAAVGFLTLMATSGVLAMVEGHGYGRLPFWALYVAGMLGYAAAVIWLSVRGRQS</sequence>
<feature type="transmembrane region" description="Helical" evidence="1">
    <location>
        <begin position="51"/>
        <end position="71"/>
    </location>
</feature>
<accession>A0AAU7UAT9</accession>
<feature type="transmembrane region" description="Helical" evidence="1">
    <location>
        <begin position="83"/>
        <end position="102"/>
    </location>
</feature>
<gene>
    <name evidence="2" type="ORF">ABOD76_17395</name>
</gene>
<keyword evidence="1" id="KW-0472">Membrane</keyword>
<keyword evidence="1" id="KW-1133">Transmembrane helix</keyword>
<dbReference type="AlphaFoldDB" id="A0AAU7UAT9"/>
<protein>
    <submittedName>
        <fullName evidence="2">Uncharacterized protein</fullName>
    </submittedName>
</protein>
<name>A0AAU7UAT9_9DEIO</name>
<evidence type="ECO:0000256" key="1">
    <source>
        <dbReference type="SAM" id="Phobius"/>
    </source>
</evidence>
<organism evidence="2">
    <name type="scientific">Deinococcus sonorensis KR-87</name>
    <dbReference type="NCBI Taxonomy" id="694439"/>
    <lineage>
        <taxon>Bacteria</taxon>
        <taxon>Thermotogati</taxon>
        <taxon>Deinococcota</taxon>
        <taxon>Deinococci</taxon>
        <taxon>Deinococcales</taxon>
        <taxon>Deinococcaceae</taxon>
        <taxon>Deinococcus</taxon>
    </lineage>
</organism>
<keyword evidence="1" id="KW-0812">Transmembrane</keyword>
<proteinExistence type="predicted"/>
<feature type="transmembrane region" description="Helical" evidence="1">
    <location>
        <begin position="20"/>
        <end position="39"/>
    </location>
</feature>
<evidence type="ECO:0000313" key="2">
    <source>
        <dbReference type="EMBL" id="XBV85197.1"/>
    </source>
</evidence>
<dbReference type="EMBL" id="CP158299">
    <property type="protein sequence ID" value="XBV85197.1"/>
    <property type="molecule type" value="Genomic_DNA"/>
</dbReference>
<dbReference type="KEGG" id="dsc:ABOD76_17395"/>
<dbReference type="RefSeq" id="WP_350243234.1">
    <property type="nucleotide sequence ID" value="NZ_CP158299.1"/>
</dbReference>
<feature type="transmembrane region" description="Helical" evidence="1">
    <location>
        <begin position="114"/>
        <end position="133"/>
    </location>
</feature>
<reference evidence="2" key="1">
    <citation type="submission" date="2024-06" db="EMBL/GenBank/DDBJ databases">
        <title>Draft Genome Sequence of Deinococcus sonorensis Type Strain KR-87, a Biofilm Producing Representative of the Genus Deinococcus.</title>
        <authorList>
            <person name="Boren L.S."/>
            <person name="Grosso R.A."/>
            <person name="Hugenberg-Cox A.N."/>
            <person name="Hill J.T.E."/>
            <person name="Albert C.M."/>
            <person name="Tuohy J.M."/>
        </authorList>
    </citation>
    <scope>NUCLEOTIDE SEQUENCE</scope>
    <source>
        <strain evidence="2">KR-87</strain>
    </source>
</reference>